<dbReference type="STRING" id="290052.ASU35_03940"/>
<dbReference type="GO" id="GO:0043565">
    <property type="term" value="F:sequence-specific DNA binding"/>
    <property type="evidence" value="ECO:0007669"/>
    <property type="project" value="TreeGrafter"/>
</dbReference>
<dbReference type="Pfam" id="PF01037">
    <property type="entry name" value="AsnC_trans_reg"/>
    <property type="match status" value="1"/>
</dbReference>
<keyword evidence="3" id="KW-1185">Reference proteome</keyword>
<organism evidence="2 3">
    <name type="scientific">Acetivibrio ethanolgignens</name>
    <dbReference type="NCBI Taxonomy" id="290052"/>
    <lineage>
        <taxon>Bacteria</taxon>
        <taxon>Bacillati</taxon>
        <taxon>Bacillota</taxon>
        <taxon>Clostridia</taxon>
        <taxon>Eubacteriales</taxon>
        <taxon>Oscillospiraceae</taxon>
        <taxon>Acetivibrio</taxon>
    </lineage>
</organism>
<dbReference type="AlphaFoldDB" id="A0A0V8QBC7"/>
<accession>A0A0V8QBC7</accession>
<dbReference type="OrthoDB" id="66249at2"/>
<gene>
    <name evidence="2" type="ORF">ASU35_03940</name>
</gene>
<dbReference type="SUPFAM" id="SSF54909">
    <property type="entry name" value="Dimeric alpha+beta barrel"/>
    <property type="match status" value="1"/>
</dbReference>
<evidence type="ECO:0000313" key="3">
    <source>
        <dbReference type="Proteomes" id="UP000054874"/>
    </source>
</evidence>
<dbReference type="InterPro" id="IPR011008">
    <property type="entry name" value="Dimeric_a/b-barrel"/>
</dbReference>
<dbReference type="InterPro" id="IPR036388">
    <property type="entry name" value="WH-like_DNA-bd_sf"/>
</dbReference>
<dbReference type="Gene3D" id="1.10.10.10">
    <property type="entry name" value="Winged helix-like DNA-binding domain superfamily/Winged helix DNA-binding domain"/>
    <property type="match status" value="1"/>
</dbReference>
<dbReference type="InterPro" id="IPR019888">
    <property type="entry name" value="Tscrpt_reg_AsnC-like"/>
</dbReference>
<dbReference type="Proteomes" id="UP000054874">
    <property type="component" value="Unassembled WGS sequence"/>
</dbReference>
<dbReference type="GO" id="GO:0005829">
    <property type="term" value="C:cytosol"/>
    <property type="evidence" value="ECO:0007669"/>
    <property type="project" value="TreeGrafter"/>
</dbReference>
<sequence>MEKRVKILNTISKNSRYTTDELAVMLGFSKEEIEAELAAMEQEGIICGYPTLINWDNVDCEKLTALIEVKVTPQRGQGFEKIAERIYKFDEVESVYLMSGGFDLTVMIVGRNMQEISNFVWNKLAPLEAVQSTATFFVLKKYKEYGMALVDSVKEDERQLITP</sequence>
<name>A0A0V8QBC7_9FIRM</name>
<protein>
    <submittedName>
        <fullName evidence="2">AsnC family transcriptional regulator</fullName>
    </submittedName>
</protein>
<dbReference type="EMBL" id="LNAM01000197">
    <property type="protein sequence ID" value="KSV57871.1"/>
    <property type="molecule type" value="Genomic_DNA"/>
</dbReference>
<comment type="caution">
    <text evidence="2">The sequence shown here is derived from an EMBL/GenBank/DDBJ whole genome shotgun (WGS) entry which is preliminary data.</text>
</comment>
<dbReference type="PANTHER" id="PTHR30154:SF34">
    <property type="entry name" value="TRANSCRIPTIONAL REGULATOR AZLB"/>
    <property type="match status" value="1"/>
</dbReference>
<dbReference type="SMART" id="SM00344">
    <property type="entry name" value="HTH_ASNC"/>
    <property type="match status" value="1"/>
</dbReference>
<dbReference type="Gene3D" id="3.30.70.920">
    <property type="match status" value="1"/>
</dbReference>
<evidence type="ECO:0000259" key="1">
    <source>
        <dbReference type="Pfam" id="PF01037"/>
    </source>
</evidence>
<dbReference type="InterPro" id="IPR036390">
    <property type="entry name" value="WH_DNA-bd_sf"/>
</dbReference>
<dbReference type="PANTHER" id="PTHR30154">
    <property type="entry name" value="LEUCINE-RESPONSIVE REGULATORY PROTEIN"/>
    <property type="match status" value="1"/>
</dbReference>
<evidence type="ECO:0000313" key="2">
    <source>
        <dbReference type="EMBL" id="KSV57871.1"/>
    </source>
</evidence>
<reference evidence="2 3" key="1">
    <citation type="submission" date="2015-11" db="EMBL/GenBank/DDBJ databases">
        <title>Butyribacter intestini gen. nov., sp. nov., a butyric acid-producing bacterium of the family Lachnospiraceae isolated from the human faeces.</title>
        <authorList>
            <person name="Zou Y."/>
            <person name="Xue W."/>
            <person name="Luo G."/>
            <person name="Lv M."/>
        </authorList>
    </citation>
    <scope>NUCLEOTIDE SEQUENCE [LARGE SCALE GENOMIC DNA]</scope>
    <source>
        <strain evidence="2 3">ACET-33324</strain>
    </source>
</reference>
<dbReference type="Pfam" id="PF13412">
    <property type="entry name" value="HTH_24"/>
    <property type="match status" value="1"/>
</dbReference>
<feature type="domain" description="Transcription regulator AsnC/Lrp ligand binding" evidence="1">
    <location>
        <begin position="67"/>
        <end position="140"/>
    </location>
</feature>
<dbReference type="InterPro" id="IPR019887">
    <property type="entry name" value="Tscrpt_reg_AsnC/Lrp_C"/>
</dbReference>
<proteinExistence type="predicted"/>
<dbReference type="RefSeq" id="WP_058353926.1">
    <property type="nucleotide sequence ID" value="NZ_CABMMD010000197.1"/>
</dbReference>
<dbReference type="SUPFAM" id="SSF46785">
    <property type="entry name" value="Winged helix' DNA-binding domain"/>
    <property type="match status" value="1"/>
</dbReference>
<dbReference type="GO" id="GO:0043200">
    <property type="term" value="P:response to amino acid"/>
    <property type="evidence" value="ECO:0007669"/>
    <property type="project" value="TreeGrafter"/>
</dbReference>